<evidence type="ECO:0000256" key="3">
    <source>
        <dbReference type="ARBA" id="ARBA00009370"/>
    </source>
</evidence>
<comment type="subcellular location">
    <subcellularLocation>
        <location evidence="2">Cell membrane</location>
        <topology evidence="2">Multi-pass membrane protein</topology>
    </subcellularLocation>
    <subcellularLocation>
        <location evidence="14">Membrane</location>
        <topology evidence="14">Multi-pass membrane protein</topology>
    </subcellularLocation>
</comment>
<keyword evidence="9 13" id="KW-0378">Hydrolase</keyword>
<dbReference type="Gene3D" id="2.170.230.10">
    <property type="match status" value="1"/>
</dbReference>
<dbReference type="Pfam" id="PF10502">
    <property type="entry name" value="Peptidase_S26"/>
    <property type="match status" value="1"/>
</dbReference>
<keyword evidence="8 13" id="KW-0812">Transmembrane</keyword>
<evidence type="ECO:0000259" key="15">
    <source>
        <dbReference type="Pfam" id="PF10502"/>
    </source>
</evidence>
<evidence type="ECO:0000256" key="7">
    <source>
        <dbReference type="ARBA" id="ARBA00022670"/>
    </source>
</evidence>
<keyword evidence="11 13" id="KW-0472">Membrane</keyword>
<dbReference type="EMBL" id="RRCF01000006">
    <property type="protein sequence ID" value="RRJ18758.1"/>
    <property type="molecule type" value="Genomic_DNA"/>
</dbReference>
<feature type="active site" evidence="12">
    <location>
        <position position="91"/>
    </location>
</feature>
<dbReference type="CDD" id="cd06530">
    <property type="entry name" value="S26_SPase_I"/>
    <property type="match status" value="1"/>
</dbReference>
<evidence type="ECO:0000256" key="8">
    <source>
        <dbReference type="ARBA" id="ARBA00022692"/>
    </source>
</evidence>
<dbReference type="RefSeq" id="WP_046518942.1">
    <property type="nucleotide sequence ID" value="NZ_LAVS01000006.1"/>
</dbReference>
<evidence type="ECO:0000256" key="2">
    <source>
        <dbReference type="ARBA" id="ARBA00004651"/>
    </source>
</evidence>
<dbReference type="InterPro" id="IPR000223">
    <property type="entry name" value="Pept_S26A_signal_pept_1"/>
</dbReference>
<dbReference type="SUPFAM" id="SSF51306">
    <property type="entry name" value="LexA/Signal peptidase"/>
    <property type="match status" value="1"/>
</dbReference>
<dbReference type="Proteomes" id="UP000276260">
    <property type="component" value="Unassembled WGS sequence"/>
</dbReference>
<feature type="active site" evidence="12">
    <location>
        <position position="146"/>
    </location>
</feature>
<comment type="catalytic activity">
    <reaction evidence="1 13">
        <text>Cleavage of hydrophobic, N-terminal signal or leader sequences from secreted and periplasmic proteins.</text>
        <dbReference type="EC" id="3.4.21.89"/>
    </reaction>
</comment>
<evidence type="ECO:0000256" key="9">
    <source>
        <dbReference type="ARBA" id="ARBA00022801"/>
    </source>
</evidence>
<evidence type="ECO:0000256" key="1">
    <source>
        <dbReference type="ARBA" id="ARBA00000677"/>
    </source>
</evidence>
<sequence length="307" mass="34684">MAGYFAIFLVVLTLASGLIWLIDVLVFAPKRKVKVATAQAAAAGGLPLSAIEELEKPSYLAETAKEIFPLILAITIIRSFLYEPFQIPSGSMMPTLLVGDFILVEKFSYDVKDPVWRKPLITTGRPERGDVIVFKYPEQPTVDFIKRTVGLPGDRIIYKNKQLFIQPACTAADKSTCPGLEAVPLTLQAEGEFMDGELPTKRYSEQFGEHKHDILQHPFKSEQLMQYYKQPGTAIEEFIVPEGHYFALGDNRDNSRDSRFWGFVPEENLVGKAVFIWMSFEFSDDPDNWLPSWVPVGVRFERLGKIN</sequence>
<keyword evidence="7 13" id="KW-0645">Protease</keyword>
<dbReference type="PROSITE" id="PS00501">
    <property type="entry name" value="SPASE_I_1"/>
    <property type="match status" value="1"/>
</dbReference>
<dbReference type="PROSITE" id="PS00760">
    <property type="entry name" value="SPASE_I_2"/>
    <property type="match status" value="1"/>
</dbReference>
<dbReference type="GO" id="GO:0004252">
    <property type="term" value="F:serine-type endopeptidase activity"/>
    <property type="evidence" value="ECO:0007669"/>
    <property type="project" value="InterPro"/>
</dbReference>
<dbReference type="PANTHER" id="PTHR43390:SF1">
    <property type="entry name" value="CHLOROPLAST PROCESSING PEPTIDASE"/>
    <property type="match status" value="1"/>
</dbReference>
<dbReference type="InterPro" id="IPR019766">
    <property type="entry name" value="Sign_pep_all-beta_subdom"/>
</dbReference>
<dbReference type="InterPro" id="IPR019533">
    <property type="entry name" value="Peptidase_S26"/>
</dbReference>
<evidence type="ECO:0000256" key="13">
    <source>
        <dbReference type="RuleBase" id="RU003993"/>
    </source>
</evidence>
<feature type="domain" description="Peptidase S26" evidence="15">
    <location>
        <begin position="61"/>
        <end position="278"/>
    </location>
</feature>
<dbReference type="AlphaFoldDB" id="A0A3P3QCE3"/>
<gene>
    <name evidence="16" type="primary">lepB</name>
    <name evidence="16" type="ORF">EIK76_16185</name>
</gene>
<dbReference type="PRINTS" id="PR00727">
    <property type="entry name" value="LEADERPTASE"/>
</dbReference>
<keyword evidence="10 13" id="KW-1133">Transmembrane helix</keyword>
<dbReference type="GO" id="GO:0006465">
    <property type="term" value="P:signal peptide processing"/>
    <property type="evidence" value="ECO:0007669"/>
    <property type="project" value="InterPro"/>
</dbReference>
<dbReference type="PANTHER" id="PTHR43390">
    <property type="entry name" value="SIGNAL PEPTIDASE I"/>
    <property type="match status" value="1"/>
</dbReference>
<dbReference type="InterPro" id="IPR019756">
    <property type="entry name" value="Pept_S26A_signal_pept_1_Ser-AS"/>
</dbReference>
<comment type="caution">
    <text evidence="14">Lacks conserved residue(s) required for the propagation of feature annotation.</text>
</comment>
<keyword evidence="17" id="KW-1185">Reference proteome</keyword>
<evidence type="ECO:0000256" key="11">
    <source>
        <dbReference type="ARBA" id="ARBA00023136"/>
    </source>
</evidence>
<proteinExistence type="inferred from homology"/>
<protein>
    <recommendedName>
        <fullName evidence="5 13">Signal peptidase I</fullName>
        <ecNumber evidence="4 13">3.4.21.89</ecNumber>
    </recommendedName>
</protein>
<keyword evidence="6" id="KW-1003">Cell membrane</keyword>
<feature type="transmembrane region" description="Helical" evidence="13">
    <location>
        <begin position="6"/>
        <end position="28"/>
    </location>
</feature>
<evidence type="ECO:0000256" key="5">
    <source>
        <dbReference type="ARBA" id="ARBA00019232"/>
    </source>
</evidence>
<evidence type="ECO:0000256" key="6">
    <source>
        <dbReference type="ARBA" id="ARBA00022475"/>
    </source>
</evidence>
<dbReference type="GO" id="GO:0009003">
    <property type="term" value="F:signal peptidase activity"/>
    <property type="evidence" value="ECO:0007669"/>
    <property type="project" value="UniProtKB-EC"/>
</dbReference>
<organism evidence="16 17">
    <name type="scientific">Rheinheimera mesophila</name>
    <dbReference type="NCBI Taxonomy" id="1547515"/>
    <lineage>
        <taxon>Bacteria</taxon>
        <taxon>Pseudomonadati</taxon>
        <taxon>Pseudomonadota</taxon>
        <taxon>Gammaproteobacteria</taxon>
        <taxon>Chromatiales</taxon>
        <taxon>Chromatiaceae</taxon>
        <taxon>Rheinheimera</taxon>
    </lineage>
</organism>
<dbReference type="GO" id="GO:0005886">
    <property type="term" value="C:plasma membrane"/>
    <property type="evidence" value="ECO:0007669"/>
    <property type="project" value="UniProtKB-SubCell"/>
</dbReference>
<dbReference type="InterPro" id="IPR019757">
    <property type="entry name" value="Pept_S26A_signal_pept_1_Lys-AS"/>
</dbReference>
<evidence type="ECO:0000313" key="17">
    <source>
        <dbReference type="Proteomes" id="UP000276260"/>
    </source>
</evidence>
<dbReference type="InterPro" id="IPR036286">
    <property type="entry name" value="LexA/Signal_pep-like_sf"/>
</dbReference>
<dbReference type="NCBIfam" id="TIGR02227">
    <property type="entry name" value="sigpep_I_bact"/>
    <property type="match status" value="1"/>
</dbReference>
<name>A0A3P3QCE3_9GAMM</name>
<evidence type="ECO:0000256" key="4">
    <source>
        <dbReference type="ARBA" id="ARBA00013208"/>
    </source>
</evidence>
<dbReference type="OrthoDB" id="9815782at2"/>
<accession>A0A3P3QCE3</accession>
<dbReference type="EC" id="3.4.21.89" evidence="4 13"/>
<reference evidence="16 17" key="1">
    <citation type="submission" date="2018-11" db="EMBL/GenBank/DDBJ databases">
        <title>Draft genome analysis of Rheinheimera mesophila isolated from an industrial waste site.</title>
        <authorList>
            <person name="Yu Q."/>
            <person name="Qi Y."/>
            <person name="Zhang H."/>
            <person name="Lu Y."/>
            <person name="Pu J."/>
        </authorList>
    </citation>
    <scope>NUCLEOTIDE SEQUENCE [LARGE SCALE GENOMIC DNA]</scope>
    <source>
        <strain evidence="16 17">IITR13</strain>
    </source>
</reference>
<evidence type="ECO:0000256" key="10">
    <source>
        <dbReference type="ARBA" id="ARBA00022989"/>
    </source>
</evidence>
<dbReference type="Gene3D" id="2.10.109.10">
    <property type="entry name" value="Umud Fragment, subunit A"/>
    <property type="match status" value="1"/>
</dbReference>
<evidence type="ECO:0000313" key="16">
    <source>
        <dbReference type="EMBL" id="RRJ18758.1"/>
    </source>
</evidence>
<comment type="similarity">
    <text evidence="3 14">Belongs to the peptidase S26 family.</text>
</comment>
<evidence type="ECO:0000256" key="14">
    <source>
        <dbReference type="RuleBase" id="RU362042"/>
    </source>
</evidence>
<comment type="caution">
    <text evidence="16">The sequence shown here is derived from an EMBL/GenBank/DDBJ whole genome shotgun (WGS) entry which is preliminary data.</text>
</comment>
<evidence type="ECO:0000256" key="12">
    <source>
        <dbReference type="PIRSR" id="PIRSR600223-1"/>
    </source>
</evidence>